<keyword evidence="2" id="KW-1185">Reference proteome</keyword>
<gene>
    <name evidence="1" type="ORF">SAMN05421806_108205</name>
</gene>
<name>A0A1G9CM13_9ACTN</name>
<proteinExistence type="predicted"/>
<dbReference type="AlphaFoldDB" id="A0A1G9CM13"/>
<dbReference type="RefSeq" id="WP_093612589.1">
    <property type="nucleotide sequence ID" value="NZ_FNFF01000008.1"/>
</dbReference>
<dbReference type="Proteomes" id="UP000199155">
    <property type="component" value="Unassembled WGS sequence"/>
</dbReference>
<reference evidence="1 2" key="1">
    <citation type="submission" date="2016-10" db="EMBL/GenBank/DDBJ databases">
        <authorList>
            <person name="de Groot N.N."/>
        </authorList>
    </citation>
    <scope>NUCLEOTIDE SEQUENCE [LARGE SCALE GENOMIC DNA]</scope>
    <source>
        <strain evidence="1 2">CGMCC 4.5727</strain>
    </source>
</reference>
<protein>
    <submittedName>
        <fullName evidence="1">Uncharacterized protein</fullName>
    </submittedName>
</protein>
<accession>A0A1G9CM13</accession>
<sequence length="212" mass="23015">MNVVLALAAFSRAHSASASVREAGLFALEFSEQELGQRATPVWLFDAEPVRIPPPRGETPEQWADRWPAPDGGAQGRHEGLFQDRRQLAPVLRAVAEVCAASDDRPTVALVVLTGGPRDEQAALEVLRETAGRPVLFVFLTDDQGHLGFLDGLDRQPGEPADVVVIRGGVWSSAWARLRRTRGIRRAVSHWLRGLPLALVEPPEAAAETADV</sequence>
<organism evidence="1 2">
    <name type="scientific">Streptomyces indicus</name>
    <dbReference type="NCBI Taxonomy" id="417292"/>
    <lineage>
        <taxon>Bacteria</taxon>
        <taxon>Bacillati</taxon>
        <taxon>Actinomycetota</taxon>
        <taxon>Actinomycetes</taxon>
        <taxon>Kitasatosporales</taxon>
        <taxon>Streptomycetaceae</taxon>
        <taxon>Streptomyces</taxon>
    </lineage>
</organism>
<evidence type="ECO:0000313" key="1">
    <source>
        <dbReference type="EMBL" id="SDK52730.1"/>
    </source>
</evidence>
<dbReference type="EMBL" id="FNFF01000008">
    <property type="protein sequence ID" value="SDK52730.1"/>
    <property type="molecule type" value="Genomic_DNA"/>
</dbReference>
<evidence type="ECO:0000313" key="2">
    <source>
        <dbReference type="Proteomes" id="UP000199155"/>
    </source>
</evidence>